<evidence type="ECO:0000313" key="3">
    <source>
        <dbReference type="Proteomes" id="UP001243403"/>
    </source>
</evidence>
<accession>A0ABT6V9B4</accession>
<proteinExistence type="predicted"/>
<feature type="domain" description="ABC-three component systems C-terminal" evidence="1">
    <location>
        <begin position="232"/>
        <end position="360"/>
    </location>
</feature>
<dbReference type="Pfam" id="PF20282">
    <property type="entry name" value="CTD6"/>
    <property type="match status" value="1"/>
</dbReference>
<dbReference type="RefSeq" id="WP_282716530.1">
    <property type="nucleotide sequence ID" value="NZ_JASCRZ010000003.1"/>
</dbReference>
<evidence type="ECO:0000259" key="1">
    <source>
        <dbReference type="Pfam" id="PF20282"/>
    </source>
</evidence>
<dbReference type="InterPro" id="IPR046914">
    <property type="entry name" value="ABC-3C_CTD6"/>
</dbReference>
<sequence length="363" mass="42110">MKEEEELIEPQEPQSIGLLSNSDVVLGIPIPPIDRLKIVSAENFEDIVREWIAGYCKTKYTKVRKPAGAGDKGRDVIAFIGNNGDWDNYQCKHYDHPLHPGDIWLELGKLCYYTFHNHYQLPKKYFFVSPQGVGNTLGDLLDEPEKLKKELIDKWDDKCKVKITNTENIELTTELNEYIESIDFGIFTSLDPQELIEQLKTTRYFASRFGGGLQQRKKPSINSFENKEYSLRFIEQLFEAYSDHIKIPISNLEDLKPYTDYFEHFNRNRNCFYWAEALNQFSRDHLPPKNTCFEDLKEEVYIGVVNTCNNAHKSGYENVLKTTNEATKLTLSGNALLEKAQIQDKIGICHHLANENKLKWIKK</sequence>
<comment type="caution">
    <text evidence="2">The sequence shown here is derived from an EMBL/GenBank/DDBJ whole genome shotgun (WGS) entry which is preliminary data.</text>
</comment>
<organism evidence="2 3">
    <name type="scientific">Flavobacterium algoritolerans</name>
    <dbReference type="NCBI Taxonomy" id="3041254"/>
    <lineage>
        <taxon>Bacteria</taxon>
        <taxon>Pseudomonadati</taxon>
        <taxon>Bacteroidota</taxon>
        <taxon>Flavobacteriia</taxon>
        <taxon>Flavobacteriales</taxon>
        <taxon>Flavobacteriaceae</taxon>
        <taxon>Flavobacterium</taxon>
    </lineage>
</organism>
<reference evidence="2 3" key="1">
    <citation type="submission" date="2023-04" db="EMBL/GenBank/DDBJ databases">
        <title>Two novel species of Flavobacterium.</title>
        <authorList>
            <person name="Liu Q."/>
            <person name="Xin Y.-H."/>
        </authorList>
    </citation>
    <scope>NUCLEOTIDE SEQUENCE [LARGE SCALE GENOMIC DNA]</scope>
    <source>
        <strain evidence="2 3">LB1P51</strain>
    </source>
</reference>
<gene>
    <name evidence="2" type="ORF">QLS65_07930</name>
</gene>
<protein>
    <recommendedName>
        <fullName evidence="1">ABC-three component systems C-terminal domain-containing protein</fullName>
    </recommendedName>
</protein>
<name>A0ABT6V9B4_9FLAO</name>
<dbReference type="EMBL" id="JASCRZ010000003">
    <property type="protein sequence ID" value="MDI5894820.1"/>
    <property type="molecule type" value="Genomic_DNA"/>
</dbReference>
<keyword evidence="3" id="KW-1185">Reference proteome</keyword>
<dbReference type="Proteomes" id="UP001243403">
    <property type="component" value="Unassembled WGS sequence"/>
</dbReference>
<evidence type="ECO:0000313" key="2">
    <source>
        <dbReference type="EMBL" id="MDI5894820.1"/>
    </source>
</evidence>